<evidence type="ECO:0000313" key="4">
    <source>
        <dbReference type="Proteomes" id="UP000636888"/>
    </source>
</evidence>
<keyword evidence="1" id="KW-0812">Transmembrane</keyword>
<gene>
    <name evidence="3" type="ORF">JFN93_13515</name>
</gene>
<comment type="caution">
    <text evidence="3">The sequence shown here is derived from an EMBL/GenBank/DDBJ whole genome shotgun (WGS) entry which is preliminary data.</text>
</comment>
<feature type="transmembrane region" description="Helical" evidence="1">
    <location>
        <begin position="14"/>
        <end position="36"/>
    </location>
</feature>
<keyword evidence="1" id="KW-0472">Membrane</keyword>
<name>A0A8J7IPW1_9BACT</name>
<organism evidence="3 4">
    <name type="scientific">Geomesophilobacter sediminis</name>
    <dbReference type="NCBI Taxonomy" id="2798584"/>
    <lineage>
        <taxon>Bacteria</taxon>
        <taxon>Pseudomonadati</taxon>
        <taxon>Thermodesulfobacteriota</taxon>
        <taxon>Desulfuromonadia</taxon>
        <taxon>Geobacterales</taxon>
        <taxon>Geobacteraceae</taxon>
        <taxon>Geomesophilobacter</taxon>
    </lineage>
</organism>
<dbReference type="EMBL" id="JAEMHM010000010">
    <property type="protein sequence ID" value="MBJ6725733.1"/>
    <property type="molecule type" value="Genomic_DNA"/>
</dbReference>
<sequence>MTARGEKGSALVEMAISITLLLLILFGTIEFGRVMYMRNTLNLAAREGARLASVTPAPIDEAKIQARVTQLAPFANVQATTSTSTGGITTACPPGTDCTVTVQVTCPFNTVVPQLIPQLNNINLTTQATMRWEN</sequence>
<dbReference type="RefSeq" id="WP_199384623.1">
    <property type="nucleotide sequence ID" value="NZ_JAEMHM010000010.1"/>
</dbReference>
<dbReference type="AlphaFoldDB" id="A0A8J7IPW1"/>
<dbReference type="InterPro" id="IPR012495">
    <property type="entry name" value="TadE-like_dom"/>
</dbReference>
<feature type="domain" description="TadE-like" evidence="2">
    <location>
        <begin position="8"/>
        <end position="50"/>
    </location>
</feature>
<proteinExistence type="predicted"/>
<dbReference type="Pfam" id="PF07811">
    <property type="entry name" value="TadE"/>
    <property type="match status" value="1"/>
</dbReference>
<reference evidence="3" key="1">
    <citation type="submission" date="2020-12" db="EMBL/GenBank/DDBJ databases">
        <title>Geomonas sp. Red875, isolated from river sediment.</title>
        <authorList>
            <person name="Xu Z."/>
            <person name="Zhang Z."/>
            <person name="Masuda Y."/>
            <person name="Itoh H."/>
            <person name="Senoo K."/>
        </authorList>
    </citation>
    <scope>NUCLEOTIDE SEQUENCE</scope>
    <source>
        <strain evidence="3">Red875</strain>
    </source>
</reference>
<accession>A0A8J7IPW1</accession>
<evidence type="ECO:0000313" key="3">
    <source>
        <dbReference type="EMBL" id="MBJ6725733.1"/>
    </source>
</evidence>
<keyword evidence="4" id="KW-1185">Reference proteome</keyword>
<keyword evidence="1" id="KW-1133">Transmembrane helix</keyword>
<dbReference type="Proteomes" id="UP000636888">
    <property type="component" value="Unassembled WGS sequence"/>
</dbReference>
<protein>
    <submittedName>
        <fullName evidence="3">Pilus assembly protein</fullName>
    </submittedName>
</protein>
<evidence type="ECO:0000256" key="1">
    <source>
        <dbReference type="SAM" id="Phobius"/>
    </source>
</evidence>
<evidence type="ECO:0000259" key="2">
    <source>
        <dbReference type="Pfam" id="PF07811"/>
    </source>
</evidence>